<dbReference type="Pfam" id="PF04101">
    <property type="entry name" value="Glyco_tran_28_C"/>
    <property type="match status" value="1"/>
</dbReference>
<dbReference type="KEGG" id="mvs:MVIS_2693"/>
<dbReference type="Gene3D" id="3.40.50.2000">
    <property type="entry name" value="Glycogen Phosphorylase B"/>
    <property type="match status" value="2"/>
</dbReference>
<dbReference type="Proteomes" id="UP000182660">
    <property type="component" value="Unassembled WGS sequence"/>
</dbReference>
<dbReference type="PROSITE" id="PS51257">
    <property type="entry name" value="PROKAR_LIPOPROTEIN"/>
    <property type="match status" value="1"/>
</dbReference>
<feature type="domain" description="Glycosyl transferase family 28 C-terminal" evidence="1">
    <location>
        <begin position="169"/>
        <end position="282"/>
    </location>
</feature>
<keyword evidence="3" id="KW-0808">Transferase</keyword>
<name>A0A090K9W4_9GAMM</name>
<keyword evidence="4" id="KW-1185">Reference proteome</keyword>
<organism evidence="3 5">
    <name type="scientific">Moritella viscosa</name>
    <dbReference type="NCBI Taxonomy" id="80854"/>
    <lineage>
        <taxon>Bacteria</taxon>
        <taxon>Pseudomonadati</taxon>
        <taxon>Pseudomonadota</taxon>
        <taxon>Gammaproteobacteria</taxon>
        <taxon>Alteromonadales</taxon>
        <taxon>Moritellaceae</taxon>
        <taxon>Moritella</taxon>
    </lineage>
</organism>
<dbReference type="SUPFAM" id="SSF53756">
    <property type="entry name" value="UDP-Glycosyltransferase/glycogen phosphorylase"/>
    <property type="match status" value="1"/>
</dbReference>
<dbReference type="OrthoDB" id="555447at2"/>
<dbReference type="RefSeq" id="WP_045110825.1">
    <property type="nucleotide sequence ID" value="NZ_CAWQZC010000130.1"/>
</dbReference>
<reference evidence="3 5" key="2">
    <citation type="submission" date="2016-11" db="EMBL/GenBank/DDBJ databases">
        <authorList>
            <person name="Jaros S."/>
            <person name="Januszkiewicz K."/>
            <person name="Wedrychowicz H."/>
        </authorList>
    </citation>
    <scope>NUCLEOTIDE SEQUENCE [LARGE SCALE GENOMIC DNA]</scope>
    <source>
        <strain evidence="3">NVI 5450</strain>
    </source>
</reference>
<sequence>MPNRKVLVIASAGGHLTQALCACSHVNDIVLVTTMSLVNEDKIKKIYTMWSTQKNAFIHFVNIFYALYVLLRERPRTVFTTGGPLVLPFALVCKFLPLKFVYLDTLSRVVELSNTGRFIHKYKLYDEFMSQWEGIAREYNVEYVGKTFDLAGKTNKVITPLQPPEKPLVLVTTGTNTYPFPRLITAMAKLDIYRDPNVRWFIQTGGFEIEEKPANGEIAAIVPKDKMDALVKESSLVISHCGVGSINHMLTFQKQVVFVPRLARFGEFSDDHQLQIAKELCNPNMKVVYPDELLPEYSAADLISIPRYDKAIDITNHAFASVIDKKLFVEQREDSYG</sequence>
<evidence type="ECO:0000313" key="4">
    <source>
        <dbReference type="Proteomes" id="UP000182660"/>
    </source>
</evidence>
<reference evidence="2 4" key="1">
    <citation type="submission" date="2016-11" db="EMBL/GenBank/DDBJ databases">
        <authorList>
            <person name="Klemetsen T."/>
        </authorList>
    </citation>
    <scope>NUCLEOTIDE SEQUENCE [LARGE SCALE GENOMIC DNA]</scope>
    <source>
        <strain evidence="2">MT 2528</strain>
    </source>
</reference>
<dbReference type="EMBL" id="FPLD01000097">
    <property type="protein sequence ID" value="SGZ09601.1"/>
    <property type="molecule type" value="Genomic_DNA"/>
</dbReference>
<dbReference type="InterPro" id="IPR007235">
    <property type="entry name" value="Glyco_trans_28_C"/>
</dbReference>
<dbReference type="GO" id="GO:0016758">
    <property type="term" value="F:hexosyltransferase activity"/>
    <property type="evidence" value="ECO:0007669"/>
    <property type="project" value="InterPro"/>
</dbReference>
<gene>
    <name evidence="2" type="ORF">MT2528_3273</name>
    <name evidence="3" type="ORF">NVI5450_3472</name>
</gene>
<proteinExistence type="predicted"/>
<dbReference type="GO" id="GO:0006488">
    <property type="term" value="P:dolichol-linked oligosaccharide biosynthetic process"/>
    <property type="evidence" value="ECO:0007669"/>
    <property type="project" value="InterPro"/>
</dbReference>
<evidence type="ECO:0000259" key="1">
    <source>
        <dbReference type="Pfam" id="PF04101"/>
    </source>
</evidence>
<evidence type="ECO:0000313" key="3">
    <source>
        <dbReference type="EMBL" id="SGZ09601.1"/>
    </source>
</evidence>
<dbReference type="GeneID" id="61297103"/>
<dbReference type="Proteomes" id="UP000183794">
    <property type="component" value="Unassembled WGS sequence"/>
</dbReference>
<evidence type="ECO:0000313" key="5">
    <source>
        <dbReference type="Proteomes" id="UP000183794"/>
    </source>
</evidence>
<evidence type="ECO:0000313" key="2">
    <source>
        <dbReference type="EMBL" id="SGY96783.1"/>
    </source>
</evidence>
<dbReference type="PATRIC" id="fig|80854.5.peg.2862"/>
<keyword evidence="3" id="KW-0328">Glycosyltransferase</keyword>
<protein>
    <submittedName>
        <fullName evidence="3">Beta-1,4-galactosyltransferase</fullName>
    </submittedName>
</protein>
<dbReference type="HOGENOM" id="CLU_823409_0_0_6"/>
<dbReference type="AlphaFoldDB" id="A0A090K9W4"/>
<dbReference type="EMBL" id="FPLJ01000073">
    <property type="protein sequence ID" value="SGY96783.1"/>
    <property type="molecule type" value="Genomic_DNA"/>
</dbReference>
<dbReference type="STRING" id="80854.MVIS_2693"/>
<accession>A0A090K9W4</accession>